<dbReference type="InterPro" id="IPR014044">
    <property type="entry name" value="CAP_dom"/>
</dbReference>
<feature type="domain" description="SCP" evidence="3">
    <location>
        <begin position="25"/>
        <end position="151"/>
    </location>
</feature>
<dbReference type="Gene3D" id="3.40.33.10">
    <property type="entry name" value="CAP"/>
    <property type="match status" value="3"/>
</dbReference>
<dbReference type="Pfam" id="PF00188">
    <property type="entry name" value="CAP"/>
    <property type="match status" value="2"/>
</dbReference>
<evidence type="ECO:0000256" key="2">
    <source>
        <dbReference type="SAM" id="SignalP"/>
    </source>
</evidence>
<gene>
    <name evidence="4" type="ORF">DC041_0000512</name>
</gene>
<accession>A0A430Q614</accession>
<evidence type="ECO:0000259" key="3">
    <source>
        <dbReference type="SMART" id="SM00198"/>
    </source>
</evidence>
<comment type="caution">
    <text evidence="4">The sequence shown here is derived from an EMBL/GenBank/DDBJ whole genome shotgun (WGS) entry which is preliminary data.</text>
</comment>
<feature type="compositionally biased region" description="Acidic residues" evidence="1">
    <location>
        <begin position="278"/>
        <end position="287"/>
    </location>
</feature>
<evidence type="ECO:0000313" key="5">
    <source>
        <dbReference type="Proteomes" id="UP000290809"/>
    </source>
</evidence>
<evidence type="ECO:0000256" key="1">
    <source>
        <dbReference type="SAM" id="MobiDB-lite"/>
    </source>
</evidence>
<keyword evidence="5" id="KW-1185">Reference proteome</keyword>
<evidence type="ECO:0000313" key="4">
    <source>
        <dbReference type="EMBL" id="RTG83117.1"/>
    </source>
</evidence>
<feature type="signal peptide" evidence="2">
    <location>
        <begin position="1"/>
        <end position="21"/>
    </location>
</feature>
<dbReference type="InterPro" id="IPR035940">
    <property type="entry name" value="CAP_sf"/>
</dbReference>
<keyword evidence="2" id="KW-0732">Signal</keyword>
<dbReference type="AlphaFoldDB" id="A0A430Q614"/>
<dbReference type="Proteomes" id="UP000290809">
    <property type="component" value="Unassembled WGS sequence"/>
</dbReference>
<name>A0A430Q614_SCHBO</name>
<organism evidence="4 5">
    <name type="scientific">Schistosoma bovis</name>
    <name type="common">Blood fluke</name>
    <dbReference type="NCBI Taxonomy" id="6184"/>
    <lineage>
        <taxon>Eukaryota</taxon>
        <taxon>Metazoa</taxon>
        <taxon>Spiralia</taxon>
        <taxon>Lophotrochozoa</taxon>
        <taxon>Platyhelminthes</taxon>
        <taxon>Trematoda</taxon>
        <taxon>Digenea</taxon>
        <taxon>Strigeidida</taxon>
        <taxon>Schistosomatoidea</taxon>
        <taxon>Schistosomatidae</taxon>
        <taxon>Schistosoma</taxon>
    </lineage>
</organism>
<feature type="chain" id="PRO_5019462833" description="SCP domain-containing protein" evidence="2">
    <location>
        <begin position="22"/>
        <end position="287"/>
    </location>
</feature>
<dbReference type="STRING" id="6184.A0A430Q614"/>
<dbReference type="SUPFAM" id="SSF55797">
    <property type="entry name" value="PR-1-like"/>
    <property type="match status" value="2"/>
</dbReference>
<dbReference type="CDD" id="cd05380">
    <property type="entry name" value="CAP_euk"/>
    <property type="match status" value="2"/>
</dbReference>
<proteinExistence type="predicted"/>
<protein>
    <recommendedName>
        <fullName evidence="3">SCP domain-containing protein</fullName>
    </recommendedName>
</protein>
<feature type="compositionally biased region" description="Basic and acidic residues" evidence="1">
    <location>
        <begin position="265"/>
        <end position="275"/>
    </location>
</feature>
<dbReference type="PANTHER" id="PTHR10334">
    <property type="entry name" value="CYSTEINE-RICH SECRETORY PROTEIN-RELATED"/>
    <property type="match status" value="1"/>
</dbReference>
<dbReference type="SMART" id="SM00198">
    <property type="entry name" value="SCP"/>
    <property type="match status" value="1"/>
</dbReference>
<dbReference type="EMBL" id="QMKO01002577">
    <property type="protein sequence ID" value="RTG83117.1"/>
    <property type="molecule type" value="Genomic_DNA"/>
</dbReference>
<sequence length="287" mass="33785">MFKISLISYLLLLFTFLYVETKLSGELREIYRFHKKVRKDVKNCKIPGQPPAAKLAKMKWNKLLADKAKQQAKRCQYDSNDPNDFIIGDFESIGQNLGDYPTIERAMKDWLEEHKNYDFKTNTYYNLFVYTYLHVITMNNNHSLKCINLMVILLFFIIILCQCKKLKLPKEVREVFQLHKYYRNSIRFCQMPNQPPAKRMSKLKWNTYLAEKAQLSASRCDYSYDSPSDMNFDEFVNGEETEIGCGVQKCGQRFLVVCNYSPAAEEDRQPYEKGTQENCDDVDDAEY</sequence>
<dbReference type="InterPro" id="IPR001283">
    <property type="entry name" value="CRISP-related"/>
</dbReference>
<reference evidence="4 5" key="1">
    <citation type="journal article" date="2019" name="PLoS Pathog.">
        <title>Genome sequence of the bovine parasite Schistosoma bovis Tanzania.</title>
        <authorList>
            <person name="Oey H."/>
            <person name="Zakrzewski M."/>
            <person name="Gobert G."/>
            <person name="Gravermann K."/>
            <person name="Stoye J."/>
            <person name="Jones M."/>
            <person name="Mcmanus D."/>
            <person name="Krause L."/>
        </authorList>
    </citation>
    <scope>NUCLEOTIDE SEQUENCE [LARGE SCALE GENOMIC DNA]</scope>
    <source>
        <strain evidence="4 5">TAN1997</strain>
    </source>
</reference>
<feature type="region of interest" description="Disordered" evidence="1">
    <location>
        <begin position="265"/>
        <end position="287"/>
    </location>
</feature>